<evidence type="ECO:0000256" key="2">
    <source>
        <dbReference type="ARBA" id="ARBA00022827"/>
    </source>
</evidence>
<keyword evidence="1" id="KW-0285">Flavoprotein</keyword>
<evidence type="ECO:0000259" key="4">
    <source>
        <dbReference type="Pfam" id="PF01494"/>
    </source>
</evidence>
<keyword evidence="2" id="KW-0274">FAD</keyword>
<dbReference type="Proteomes" id="UP000053095">
    <property type="component" value="Unassembled WGS sequence"/>
</dbReference>
<dbReference type="Gene3D" id="3.50.50.60">
    <property type="entry name" value="FAD/NAD(P)-binding domain"/>
    <property type="match status" value="1"/>
</dbReference>
<dbReference type="PRINTS" id="PR00420">
    <property type="entry name" value="RNGMNOXGNASE"/>
</dbReference>
<evidence type="ECO:0000313" key="6">
    <source>
        <dbReference type="Proteomes" id="UP000053095"/>
    </source>
</evidence>
<accession>A0A6V8H4R7</accession>
<feature type="domain" description="FAD-binding" evidence="4">
    <location>
        <begin position="6"/>
        <end position="380"/>
    </location>
</feature>
<dbReference type="InterPro" id="IPR051104">
    <property type="entry name" value="FAD_monoxygenase"/>
</dbReference>
<name>A0A6V8H4R7_TALPI</name>
<sequence length="436" mass="47862">MSKNFEIAIIGAGIAGATLAIALHHRGLKVTIYEAAHAFGEIGAGVSFSPNAVGAMKICHDGVYEAFKKVATRNKWESKQKVWFDYVDGYSKTKANGSPLTAEELPETAFTISNSLGQNGVHRARFLEEMVHLIPEGVAHFGKRVTTIDEPATEDGKLIIHFTDGTSAETDAIIGCDGIKSAVRRHMVGENSPCAWPGYSHKYAYRGLVPMEDAIAAIGKEMAENSFMHMGPGGHILTFPVNKGETLNLVAFRTTTDEWEDPVRLTKPARQEDLLKDFEGWAPYIQKLLKLTKPDLEIWAIFDLGDHPVPTFSQGRICIVGDAAHATSPHHGSGAGFCIESSAILASMLASDKVTTVADVQKVFETFDAVRRERCQFLVQSSRFVGDCYEWRAPGIGNDFKKIEQEINRRHAIISDVEVEGFIDDAVKELNKRLSA</sequence>
<reference evidence="6" key="1">
    <citation type="journal article" date="2015" name="Genome Announc.">
        <title>Draft genome sequence of Talaromyces cellulolyticus strain Y-94, a source of lignocellulosic biomass-degrading enzymes.</title>
        <authorList>
            <person name="Fujii T."/>
            <person name="Koike H."/>
            <person name="Sawayama S."/>
            <person name="Yano S."/>
            <person name="Inoue H."/>
        </authorList>
    </citation>
    <scope>NUCLEOTIDE SEQUENCE [LARGE SCALE GENOMIC DNA]</scope>
    <source>
        <strain evidence="6">Y-94</strain>
    </source>
</reference>
<dbReference type="PANTHER" id="PTHR46720">
    <property type="entry name" value="HYDROXYLASE, PUTATIVE (AFU_ORTHOLOGUE AFUA_3G01460)-RELATED"/>
    <property type="match status" value="1"/>
</dbReference>
<dbReference type="PANTHER" id="PTHR46720:SF3">
    <property type="entry name" value="FAD-BINDING DOMAIN-CONTAINING PROTEIN-RELATED"/>
    <property type="match status" value="1"/>
</dbReference>
<dbReference type="GO" id="GO:0016491">
    <property type="term" value="F:oxidoreductase activity"/>
    <property type="evidence" value="ECO:0007669"/>
    <property type="project" value="UniProtKB-KW"/>
</dbReference>
<evidence type="ECO:0000313" key="5">
    <source>
        <dbReference type="EMBL" id="GAM35806.1"/>
    </source>
</evidence>
<dbReference type="SUPFAM" id="SSF51905">
    <property type="entry name" value="FAD/NAD(P)-binding domain"/>
    <property type="match status" value="1"/>
</dbReference>
<comment type="caution">
    <text evidence="5">The sequence shown here is derived from an EMBL/GenBank/DDBJ whole genome shotgun (WGS) entry which is preliminary data.</text>
</comment>
<evidence type="ECO:0000256" key="1">
    <source>
        <dbReference type="ARBA" id="ARBA00022630"/>
    </source>
</evidence>
<dbReference type="EMBL" id="DF933813">
    <property type="protein sequence ID" value="GAM35806.1"/>
    <property type="molecule type" value="Genomic_DNA"/>
</dbReference>
<protein>
    <recommendedName>
        <fullName evidence="4">FAD-binding domain-containing protein</fullName>
    </recommendedName>
</protein>
<dbReference type="AlphaFoldDB" id="A0A6V8H4R7"/>
<dbReference type="InterPro" id="IPR002938">
    <property type="entry name" value="FAD-bd"/>
</dbReference>
<dbReference type="Pfam" id="PF01494">
    <property type="entry name" value="FAD_binding_3"/>
    <property type="match status" value="1"/>
</dbReference>
<keyword evidence="3" id="KW-0560">Oxidoreductase</keyword>
<organism evidence="5 6">
    <name type="scientific">Talaromyces pinophilus</name>
    <name type="common">Penicillium pinophilum</name>
    <dbReference type="NCBI Taxonomy" id="128442"/>
    <lineage>
        <taxon>Eukaryota</taxon>
        <taxon>Fungi</taxon>
        <taxon>Dikarya</taxon>
        <taxon>Ascomycota</taxon>
        <taxon>Pezizomycotina</taxon>
        <taxon>Eurotiomycetes</taxon>
        <taxon>Eurotiomycetidae</taxon>
        <taxon>Eurotiales</taxon>
        <taxon>Trichocomaceae</taxon>
        <taxon>Talaromyces</taxon>
        <taxon>Talaromyces sect. Talaromyces</taxon>
    </lineage>
</organism>
<proteinExistence type="predicted"/>
<dbReference type="InterPro" id="IPR036188">
    <property type="entry name" value="FAD/NAD-bd_sf"/>
</dbReference>
<dbReference type="GO" id="GO:0071949">
    <property type="term" value="F:FAD binding"/>
    <property type="evidence" value="ECO:0007669"/>
    <property type="project" value="InterPro"/>
</dbReference>
<gene>
    <name evidence="5" type="ORF">TCE0_017f04415</name>
</gene>
<dbReference type="SUPFAM" id="SSF54373">
    <property type="entry name" value="FAD-linked reductases, C-terminal domain"/>
    <property type="match status" value="1"/>
</dbReference>
<dbReference type="FunFam" id="3.50.50.60:FF:000153">
    <property type="entry name" value="Salicylate hydroxylase, putative"/>
    <property type="match status" value="1"/>
</dbReference>
<keyword evidence="6" id="KW-1185">Reference proteome</keyword>
<evidence type="ECO:0000256" key="3">
    <source>
        <dbReference type="ARBA" id="ARBA00023002"/>
    </source>
</evidence>
<dbReference type="GO" id="GO:0044550">
    <property type="term" value="P:secondary metabolite biosynthetic process"/>
    <property type="evidence" value="ECO:0007669"/>
    <property type="project" value="TreeGrafter"/>
</dbReference>